<reference evidence="2 3" key="1">
    <citation type="submission" date="2017-01" db="EMBL/GenBank/DDBJ databases">
        <authorList>
            <person name="Mah S.A."/>
            <person name="Swanson W.J."/>
            <person name="Moy G.W."/>
            <person name="Vacquier V.D."/>
        </authorList>
    </citation>
    <scope>NUCLEOTIDE SEQUENCE [LARGE SCALE GENOMIC DNA]</scope>
    <source>
        <strain evidence="2 3">DSM 26375</strain>
    </source>
</reference>
<name>A0A1N7KHB9_9RHOB</name>
<gene>
    <name evidence="2" type="ORF">SAMN05421774_101434</name>
</gene>
<evidence type="ECO:0000313" key="3">
    <source>
        <dbReference type="Proteomes" id="UP000186141"/>
    </source>
</evidence>
<accession>A0A1N7KHB9</accession>
<dbReference type="AlphaFoldDB" id="A0A1N7KHB9"/>
<dbReference type="RefSeq" id="WP_076529168.1">
    <property type="nucleotide sequence ID" value="NZ_BMEH01000001.1"/>
</dbReference>
<evidence type="ECO:0000259" key="1">
    <source>
        <dbReference type="Pfam" id="PF06568"/>
    </source>
</evidence>
<proteinExistence type="predicted"/>
<feature type="domain" description="YjiS-like" evidence="1">
    <location>
        <begin position="29"/>
        <end position="63"/>
    </location>
</feature>
<keyword evidence="3" id="KW-1185">Reference proteome</keyword>
<evidence type="ECO:0000313" key="2">
    <source>
        <dbReference type="EMBL" id="SIS60947.1"/>
    </source>
</evidence>
<sequence length="73" mass="8172">MPSSSAGIAFDSAMRPLPPLSRIAMAIALTVVAWETRRRTRLAIRRLDSHLLRDIGLDPTEARTEAQKPFWQG</sequence>
<organism evidence="2 3">
    <name type="scientific">Gemmobacter megaterium</name>
    <dbReference type="NCBI Taxonomy" id="1086013"/>
    <lineage>
        <taxon>Bacteria</taxon>
        <taxon>Pseudomonadati</taxon>
        <taxon>Pseudomonadota</taxon>
        <taxon>Alphaproteobacteria</taxon>
        <taxon>Rhodobacterales</taxon>
        <taxon>Paracoccaceae</taxon>
        <taxon>Gemmobacter</taxon>
    </lineage>
</organism>
<dbReference type="Proteomes" id="UP000186141">
    <property type="component" value="Unassembled WGS sequence"/>
</dbReference>
<dbReference type="InterPro" id="IPR009506">
    <property type="entry name" value="YjiS-like"/>
</dbReference>
<dbReference type="EMBL" id="FTOT01000001">
    <property type="protein sequence ID" value="SIS60947.1"/>
    <property type="molecule type" value="Genomic_DNA"/>
</dbReference>
<protein>
    <submittedName>
        <fullName evidence="2">Uncharacterized conserved protein YjiS, DUF1127 family</fullName>
    </submittedName>
</protein>
<dbReference type="Pfam" id="PF06568">
    <property type="entry name" value="YjiS-like"/>
    <property type="match status" value="1"/>
</dbReference>
<dbReference type="STRING" id="1086013.SAMN05421774_101434"/>
<dbReference type="OrthoDB" id="8005167at2"/>